<evidence type="ECO:0000313" key="7">
    <source>
        <dbReference type="EMBL" id="ACZ31184.1"/>
    </source>
</evidence>
<dbReference type="KEGG" id="xce:Xcel_2166"/>
<keyword evidence="4 5" id="KW-0472">Membrane</keyword>
<feature type="transmembrane region" description="Helical" evidence="5">
    <location>
        <begin position="345"/>
        <end position="366"/>
    </location>
</feature>
<reference evidence="7 8" key="2">
    <citation type="journal article" date="2010" name="Stand. Genomic Sci.">
        <title>Complete genome sequence of Xylanimonas cellulosilytica type strain (XIL07).</title>
        <authorList>
            <person name="Foster B."/>
            <person name="Pukall R."/>
            <person name="Abt B."/>
            <person name="Nolan M."/>
            <person name="Glavina Del Rio T."/>
            <person name="Chen F."/>
            <person name="Lucas S."/>
            <person name="Tice H."/>
            <person name="Pitluck S."/>
            <person name="Cheng J.-F."/>
            <person name="Chertkov O."/>
            <person name="Brettin T."/>
            <person name="Han C."/>
            <person name="Detter J.C."/>
            <person name="Bruce D."/>
            <person name="Goodwin L."/>
            <person name="Ivanova N."/>
            <person name="Mavromatis K."/>
            <person name="Pati A."/>
            <person name="Mikhailova N."/>
            <person name="Chen A."/>
            <person name="Palaniappan K."/>
            <person name="Land M."/>
            <person name="Hauser L."/>
            <person name="Chang Y.-J."/>
            <person name="Jeffries C.D."/>
            <person name="Chain P."/>
            <person name="Rohde M."/>
            <person name="Goeker M."/>
            <person name="Bristow J."/>
            <person name="Eisen J.A."/>
            <person name="Markowitz V."/>
            <person name="Hugenholtz P."/>
            <person name="Kyrpides N.C."/>
            <person name="Klenk H.-P."/>
            <person name="Lapidus A."/>
        </authorList>
    </citation>
    <scope>NUCLEOTIDE SEQUENCE [LARGE SCALE GENOMIC DNA]</scope>
    <source>
        <strain evidence="8">DSM 15894 / CECT 5975 / LMG 20990 / XIL07</strain>
    </source>
</reference>
<dbReference type="GO" id="GO:0022857">
    <property type="term" value="F:transmembrane transporter activity"/>
    <property type="evidence" value="ECO:0007669"/>
    <property type="project" value="InterPro"/>
</dbReference>
<evidence type="ECO:0000256" key="1">
    <source>
        <dbReference type="ARBA" id="ARBA00004651"/>
    </source>
</evidence>
<accession>D1BUH1</accession>
<dbReference type="SUPFAM" id="SSF103473">
    <property type="entry name" value="MFS general substrate transporter"/>
    <property type="match status" value="1"/>
</dbReference>
<dbReference type="Pfam" id="PF07690">
    <property type="entry name" value="MFS_1"/>
    <property type="match status" value="2"/>
</dbReference>
<dbReference type="InterPro" id="IPR036259">
    <property type="entry name" value="MFS_trans_sf"/>
</dbReference>
<dbReference type="Gene3D" id="1.20.1720.10">
    <property type="entry name" value="Multidrug resistance protein D"/>
    <property type="match status" value="1"/>
</dbReference>
<organism evidence="7 8">
    <name type="scientific">Xylanimonas cellulosilytica (strain DSM 15894 / JCM 12276 / CECT 5975 / KCTC 9989 / LMG 20990 / NBRC 107835 / XIL07)</name>
    <dbReference type="NCBI Taxonomy" id="446471"/>
    <lineage>
        <taxon>Bacteria</taxon>
        <taxon>Bacillati</taxon>
        <taxon>Actinomycetota</taxon>
        <taxon>Actinomycetes</taxon>
        <taxon>Micrococcales</taxon>
        <taxon>Promicromonosporaceae</taxon>
        <taxon>Xylanimonas</taxon>
    </lineage>
</organism>
<name>D1BUH1_XYLCX</name>
<dbReference type="GO" id="GO:0005886">
    <property type="term" value="C:plasma membrane"/>
    <property type="evidence" value="ECO:0007669"/>
    <property type="project" value="UniProtKB-SubCell"/>
</dbReference>
<feature type="transmembrane region" description="Helical" evidence="5">
    <location>
        <begin position="414"/>
        <end position="438"/>
    </location>
</feature>
<evidence type="ECO:0000259" key="6">
    <source>
        <dbReference type="PROSITE" id="PS50850"/>
    </source>
</evidence>
<keyword evidence="8" id="KW-1185">Reference proteome</keyword>
<dbReference type="OrthoDB" id="7375466at2"/>
<feature type="transmembrane region" description="Helical" evidence="5">
    <location>
        <begin position="209"/>
        <end position="229"/>
    </location>
</feature>
<dbReference type="PANTHER" id="PTHR42718:SF39">
    <property type="entry name" value="ACTINORHODIN TRANSPORTER-RELATED"/>
    <property type="match status" value="1"/>
</dbReference>
<feature type="transmembrane region" description="Helical" evidence="5">
    <location>
        <begin position="178"/>
        <end position="197"/>
    </location>
</feature>
<dbReference type="RefSeq" id="WP_012878926.1">
    <property type="nucleotide sequence ID" value="NC_013530.1"/>
</dbReference>
<feature type="transmembrane region" description="Helical" evidence="5">
    <location>
        <begin position="372"/>
        <end position="393"/>
    </location>
</feature>
<feature type="transmembrane region" description="Helical" evidence="5">
    <location>
        <begin position="283"/>
        <end position="305"/>
    </location>
</feature>
<dbReference type="AlphaFoldDB" id="D1BUH1"/>
<feature type="transmembrane region" description="Helical" evidence="5">
    <location>
        <begin position="85"/>
        <end position="104"/>
    </location>
</feature>
<keyword evidence="3 5" id="KW-1133">Transmembrane helix</keyword>
<evidence type="ECO:0000256" key="5">
    <source>
        <dbReference type="SAM" id="Phobius"/>
    </source>
</evidence>
<evidence type="ECO:0000256" key="2">
    <source>
        <dbReference type="ARBA" id="ARBA00022692"/>
    </source>
</evidence>
<dbReference type="Proteomes" id="UP000002255">
    <property type="component" value="Chromosome"/>
</dbReference>
<dbReference type="InterPro" id="IPR011701">
    <property type="entry name" value="MFS"/>
</dbReference>
<feature type="transmembrane region" description="Helical" evidence="5">
    <location>
        <begin position="54"/>
        <end position="73"/>
    </location>
</feature>
<evidence type="ECO:0000256" key="3">
    <source>
        <dbReference type="ARBA" id="ARBA00022989"/>
    </source>
</evidence>
<feature type="transmembrane region" description="Helical" evidence="5">
    <location>
        <begin position="110"/>
        <end position="131"/>
    </location>
</feature>
<dbReference type="CDD" id="cd17321">
    <property type="entry name" value="MFS_MMR_MDR_like"/>
    <property type="match status" value="1"/>
</dbReference>
<evidence type="ECO:0000256" key="4">
    <source>
        <dbReference type="ARBA" id="ARBA00023136"/>
    </source>
</evidence>
<dbReference type="HOGENOM" id="CLU_000960_28_2_11"/>
<feature type="domain" description="Major facilitator superfamily (MFS) profile" evidence="6">
    <location>
        <begin position="19"/>
        <end position="484"/>
    </location>
</feature>
<feature type="transmembrane region" description="Helical" evidence="5">
    <location>
        <begin position="241"/>
        <end position="262"/>
    </location>
</feature>
<dbReference type="PRINTS" id="PR01036">
    <property type="entry name" value="TCRTETB"/>
</dbReference>
<keyword evidence="2 5" id="KW-0812">Transmembrane</keyword>
<dbReference type="EMBL" id="CP001821">
    <property type="protein sequence ID" value="ACZ31184.1"/>
    <property type="molecule type" value="Genomic_DNA"/>
</dbReference>
<feature type="transmembrane region" description="Helical" evidence="5">
    <location>
        <begin position="143"/>
        <end position="166"/>
    </location>
</feature>
<feature type="transmembrane region" description="Helical" evidence="5">
    <location>
        <begin position="311"/>
        <end position="333"/>
    </location>
</feature>
<reference evidence="8" key="1">
    <citation type="submission" date="2009-11" db="EMBL/GenBank/DDBJ databases">
        <title>The complete chromosome of Xylanimonas cellulosilytica DSM 15894.</title>
        <authorList>
            <consortium name="US DOE Joint Genome Institute (JGI-PGF)"/>
            <person name="Lucas S."/>
            <person name="Copeland A."/>
            <person name="Lapidus A."/>
            <person name="Glavina del Rio T."/>
            <person name="Dalin E."/>
            <person name="Tice H."/>
            <person name="Bruce D."/>
            <person name="Goodwin L."/>
            <person name="Pitluck S."/>
            <person name="Kyrpides N."/>
            <person name="Mavromatis K."/>
            <person name="Ivanova N."/>
            <person name="Mikhailova N."/>
            <person name="Foster B."/>
            <person name="Clum A."/>
            <person name="Brettin T."/>
            <person name="Detter J.C."/>
            <person name="Han C."/>
            <person name="Larimer F."/>
            <person name="Land M."/>
            <person name="Hauser L."/>
            <person name="Markowitz V."/>
            <person name="Cheng J.F."/>
            <person name="Hugenholtz P."/>
            <person name="Woyke T."/>
            <person name="Wu D."/>
            <person name="Gehrich-Schroeter G."/>
            <person name="Schneider S."/>
            <person name="Pukall S.R."/>
            <person name="Klenk H.P."/>
            <person name="Eisen J.A."/>
        </authorList>
    </citation>
    <scope>NUCLEOTIDE SEQUENCE [LARGE SCALE GENOMIC DNA]</scope>
    <source>
        <strain evidence="8">DSM 15894 / CECT 5975 / LMG 20990 / XIL07</strain>
    </source>
</reference>
<proteinExistence type="predicted"/>
<dbReference type="PROSITE" id="PS50850">
    <property type="entry name" value="MFS"/>
    <property type="match status" value="1"/>
</dbReference>
<dbReference type="eggNOG" id="COG0477">
    <property type="taxonomic scope" value="Bacteria"/>
</dbReference>
<dbReference type="Gene3D" id="1.20.1250.20">
    <property type="entry name" value="MFS general substrate transporter like domains"/>
    <property type="match status" value="1"/>
</dbReference>
<feature type="transmembrane region" description="Helical" evidence="5">
    <location>
        <begin position="458"/>
        <end position="479"/>
    </location>
</feature>
<dbReference type="InterPro" id="IPR020846">
    <property type="entry name" value="MFS_dom"/>
</dbReference>
<comment type="subcellular location">
    <subcellularLocation>
        <location evidence="1">Cell membrane</location>
        <topology evidence="1">Multi-pass membrane protein</topology>
    </subcellularLocation>
</comment>
<protein>
    <submittedName>
        <fullName evidence="7">Major facilitator superfamily MFS_1</fullName>
    </submittedName>
</protein>
<sequence length="485" mass="49808">MTDSSAARPLTVPRSTWLALSVLLLGVAMALLDTTIVNVALPTIRTSLDASEATLSWIVSGYALAYGLALIPSGRLGDRFGHSRMFIIGLTGFTLASLWCGLAGGPTELIVARIVQGASGGVFFPAVTALIQLMFPALVRGKAFAVMGATIGFSTALGPIVGGLLIEAFGVEEGWRSIFFVNLPFGVIAVIAAVRLLPRIVEGRGSTGVDGLGLLLLSASLVALLVPLIQGEDAGWPLWTWASIVGSLVLLALFALWEVAVVRRGRSPLVPPHLFTHGQFTGGVLLAMVYFAAFTSIFFTISIMWQSGLGHSALSSGLVSVPFAAGSIIGAPLSDRLARKLGRTVLAIGAGLVATGLVAVWVLLVTVPGQDLTHLVLAGPLLLAGMGSGIFIAPNTQFIVATVERSEAGAASGVVGVAQRIGSAAGIAVIGAVLFGALDFPPGRPTPDVVAEVFTTAASHAMAVSAGLAILAFALVFALPKRITH</sequence>
<gene>
    <name evidence="7" type="ordered locus">Xcel_2166</name>
</gene>
<dbReference type="PANTHER" id="PTHR42718">
    <property type="entry name" value="MAJOR FACILITATOR SUPERFAMILY MULTIDRUG TRANSPORTER MFSC"/>
    <property type="match status" value="1"/>
</dbReference>
<evidence type="ECO:0000313" key="8">
    <source>
        <dbReference type="Proteomes" id="UP000002255"/>
    </source>
</evidence>